<dbReference type="Proteomes" id="UP000249619">
    <property type="component" value="Unassembled WGS sequence"/>
</dbReference>
<reference evidence="7" key="1">
    <citation type="submission" date="2018-05" db="EMBL/GenBank/DDBJ databases">
        <title>Draft genome sequence of Stemphylium lycopersici strain CIDEFI 213.</title>
        <authorList>
            <person name="Medina R."/>
            <person name="Franco M.E.E."/>
            <person name="Lucentini C.G."/>
            <person name="Saparrat M.C.N."/>
            <person name="Balatti P.A."/>
        </authorList>
    </citation>
    <scope>NUCLEOTIDE SEQUENCE [LARGE SCALE GENOMIC DNA]</scope>
    <source>
        <strain evidence="7">CIDEFI 213</strain>
    </source>
</reference>
<dbReference type="InterPro" id="IPR027370">
    <property type="entry name" value="Znf-RING_euk"/>
</dbReference>
<evidence type="ECO:0000256" key="1">
    <source>
        <dbReference type="ARBA" id="ARBA00022723"/>
    </source>
</evidence>
<proteinExistence type="predicted"/>
<dbReference type="AlphaFoldDB" id="A0A364MZZ2"/>
<name>A0A364MZZ2_STELY</name>
<evidence type="ECO:0000256" key="4">
    <source>
        <dbReference type="PROSITE-ProRule" id="PRU00175"/>
    </source>
</evidence>
<evidence type="ECO:0000256" key="3">
    <source>
        <dbReference type="ARBA" id="ARBA00022833"/>
    </source>
</evidence>
<comment type="caution">
    <text evidence="6">The sequence shown here is derived from an EMBL/GenBank/DDBJ whole genome shotgun (WGS) entry which is preliminary data.</text>
</comment>
<protein>
    <recommendedName>
        <fullName evidence="5">RING-type domain-containing protein</fullName>
    </recommendedName>
</protein>
<evidence type="ECO:0000259" key="5">
    <source>
        <dbReference type="PROSITE" id="PS50089"/>
    </source>
</evidence>
<dbReference type="SUPFAM" id="SSF57850">
    <property type="entry name" value="RING/U-box"/>
    <property type="match status" value="1"/>
</dbReference>
<evidence type="ECO:0000256" key="2">
    <source>
        <dbReference type="ARBA" id="ARBA00022771"/>
    </source>
</evidence>
<dbReference type="STRING" id="183478.A0A364MZZ2"/>
<organism evidence="6 7">
    <name type="scientific">Stemphylium lycopersici</name>
    <name type="common">Tomato gray leaf spot disease fungus</name>
    <name type="synonym">Thyrospora lycopersici</name>
    <dbReference type="NCBI Taxonomy" id="183478"/>
    <lineage>
        <taxon>Eukaryota</taxon>
        <taxon>Fungi</taxon>
        <taxon>Dikarya</taxon>
        <taxon>Ascomycota</taxon>
        <taxon>Pezizomycotina</taxon>
        <taxon>Dothideomycetes</taxon>
        <taxon>Pleosporomycetidae</taxon>
        <taxon>Pleosporales</taxon>
        <taxon>Pleosporineae</taxon>
        <taxon>Pleosporaceae</taxon>
        <taxon>Stemphylium</taxon>
    </lineage>
</organism>
<dbReference type="InterPro" id="IPR001841">
    <property type="entry name" value="Znf_RING"/>
</dbReference>
<evidence type="ECO:0000313" key="7">
    <source>
        <dbReference type="Proteomes" id="UP000249619"/>
    </source>
</evidence>
<evidence type="ECO:0000313" key="6">
    <source>
        <dbReference type="EMBL" id="RAR08187.1"/>
    </source>
</evidence>
<keyword evidence="3" id="KW-0862">Zinc</keyword>
<keyword evidence="7" id="KW-1185">Reference proteome</keyword>
<dbReference type="InterPro" id="IPR013083">
    <property type="entry name" value="Znf_RING/FYVE/PHD"/>
</dbReference>
<gene>
    <name evidence="6" type="ORF">DDE83_006104</name>
</gene>
<dbReference type="Pfam" id="PF13445">
    <property type="entry name" value="zf-RING_UBOX"/>
    <property type="match status" value="1"/>
</dbReference>
<dbReference type="PROSITE" id="PS50089">
    <property type="entry name" value="ZF_RING_2"/>
    <property type="match status" value="1"/>
</dbReference>
<keyword evidence="2 4" id="KW-0863">Zinc-finger</keyword>
<keyword evidence="1" id="KW-0479">Metal-binding</keyword>
<accession>A0A364MZZ2</accession>
<feature type="domain" description="RING-type" evidence="5">
    <location>
        <begin position="246"/>
        <end position="300"/>
    </location>
</feature>
<sequence length="402" mass="46302">MSSSINIRYHDCEVLCNEMQTFMHNTAFEDVSPWELLNSWTRALDLYEKHAGIILGEDWVALAPAWWTADVQNKHVKTLWAMMSLERELRYRTSEREWFPLPSEDEVEDWANVEDVAFCGCHSHMVIARVVFLLRQNDGGRNTFPTDGSLRYDNDDFTLNVSTQRLVLPERYKWMCYAYRGSPLTLEWQAIFRLVGWTMSREYLLVERLYSRCVREGLISAKSSRSVEDFTTPATCEAISSDREDCPICSSQFSEAEAGDFEPAVKTHCAHFIGKDCLQSWVDSWYSSQKQGTPTCPNCRAPLHNQIDMLPAALQPVVRDWIAYVQANIELDREVDAFLLAARKEEIGGCYGVSLETMLKKLEQRRRQYVKFSNEINVVIQRLRLPDLVAEGHGDSLSHGSR</sequence>
<dbReference type="EMBL" id="QGDH01000090">
    <property type="protein sequence ID" value="RAR08187.1"/>
    <property type="molecule type" value="Genomic_DNA"/>
</dbReference>
<dbReference type="GO" id="GO:0008270">
    <property type="term" value="F:zinc ion binding"/>
    <property type="evidence" value="ECO:0007669"/>
    <property type="project" value="UniProtKB-KW"/>
</dbReference>
<dbReference type="Gene3D" id="3.30.40.10">
    <property type="entry name" value="Zinc/RING finger domain, C3HC4 (zinc finger)"/>
    <property type="match status" value="1"/>
</dbReference>